<comment type="caution">
    <text evidence="1">The sequence shown here is derived from an EMBL/GenBank/DDBJ whole genome shotgun (WGS) entry which is preliminary data.</text>
</comment>
<organism evidence="1 2">
    <name type="scientific">Flavobacterium agri</name>
    <dbReference type="NCBI Taxonomy" id="2743471"/>
    <lineage>
        <taxon>Bacteria</taxon>
        <taxon>Pseudomonadati</taxon>
        <taxon>Bacteroidota</taxon>
        <taxon>Flavobacteriia</taxon>
        <taxon>Flavobacteriales</taxon>
        <taxon>Flavobacteriaceae</taxon>
        <taxon>Flavobacterium</taxon>
    </lineage>
</organism>
<keyword evidence="2" id="KW-1185">Reference proteome</keyword>
<evidence type="ECO:0000313" key="2">
    <source>
        <dbReference type="Proteomes" id="UP000535020"/>
    </source>
</evidence>
<sequence>MKTLNYTSTRQDILKTNADATAMRLFVLLVFLLLSCSGVFGQQAKVQNDETLVAIENVTDKGEEVRSETNDANRQIELVQWFMGAKQVNPSQPAQTSQKSETTKKILINAGMTPNRILSRTLLKKAMQYENNIA</sequence>
<protein>
    <submittedName>
        <fullName evidence="1">Uncharacterized protein</fullName>
    </submittedName>
</protein>
<dbReference type="Proteomes" id="UP000535020">
    <property type="component" value="Unassembled WGS sequence"/>
</dbReference>
<dbReference type="RefSeq" id="WP_176006707.1">
    <property type="nucleotide sequence ID" value="NZ_JABWMI010000014.1"/>
</dbReference>
<evidence type="ECO:0000313" key="1">
    <source>
        <dbReference type="EMBL" id="NYA71900.1"/>
    </source>
</evidence>
<dbReference type="EMBL" id="JACBJI010000005">
    <property type="protein sequence ID" value="NYA71900.1"/>
    <property type="molecule type" value="Genomic_DNA"/>
</dbReference>
<gene>
    <name evidence="1" type="ORF">HZF10_13305</name>
</gene>
<accession>A0A7Y8Y5Y1</accession>
<proteinExistence type="predicted"/>
<name>A0A7Y8Y5Y1_9FLAO</name>
<reference evidence="1 2" key="1">
    <citation type="submission" date="2020-07" db="EMBL/GenBank/DDBJ databases">
        <authorList>
            <person name="Sun Q."/>
        </authorList>
    </citation>
    <scope>NUCLEOTIDE SEQUENCE [LARGE SCALE GENOMIC DNA]</scope>
    <source>
        <strain evidence="1 2">MAH-1</strain>
    </source>
</reference>
<dbReference type="AlphaFoldDB" id="A0A7Y8Y5Y1"/>